<dbReference type="AlphaFoldDB" id="A0AAP0RA69"/>
<feature type="signal peptide" evidence="1">
    <location>
        <begin position="1"/>
        <end position="24"/>
    </location>
</feature>
<gene>
    <name evidence="3" type="ORF">L1049_018381</name>
</gene>
<dbReference type="Pfam" id="PF03181">
    <property type="entry name" value="BURP"/>
    <property type="match status" value="1"/>
</dbReference>
<protein>
    <recommendedName>
        <fullName evidence="2">BURP domain-containing protein</fullName>
    </recommendedName>
</protein>
<keyword evidence="4" id="KW-1185">Reference proteome</keyword>
<keyword evidence="1" id="KW-0732">Signal</keyword>
<sequence>MEFNLSGLGFFTFFCQLMLGVSYASLPSEVYWQTMLPNTQMPKAIRDILRPRHDGSTSFHVTEDSTNSHSGDKALVYLTARAKAPVFTSTGEQGQDDLNVANFFLEKELHPGSKMKLHFTKITNGSTFLPREVAESIPFSSTKLPDILNLFSVKPESPEAKIIKETIGVCEEPSNVEGEDNYCATSLESIIDFSTSVLGQKVEALSTEVETGTQDYKIEAGVVEMVGDKALSCHKQKYPYAVFYCHATLRTRTYTVPLVDAKGTKSKAVAICHKDTSEWNPKHLSFQVLKVKPGTVPICHFLPNDHIVWVAN</sequence>
<dbReference type="PANTHER" id="PTHR31236">
    <property type="entry name" value="BURP DOMAIN PROTEIN USPL1-LIKE"/>
    <property type="match status" value="1"/>
</dbReference>
<name>A0AAP0RA69_LIQFO</name>
<evidence type="ECO:0000256" key="1">
    <source>
        <dbReference type="SAM" id="SignalP"/>
    </source>
</evidence>
<dbReference type="InterPro" id="IPR004873">
    <property type="entry name" value="BURP_dom"/>
</dbReference>
<proteinExistence type="predicted"/>
<evidence type="ECO:0000259" key="2">
    <source>
        <dbReference type="PROSITE" id="PS51277"/>
    </source>
</evidence>
<dbReference type="SMART" id="SM01045">
    <property type="entry name" value="BURP"/>
    <property type="match status" value="1"/>
</dbReference>
<feature type="domain" description="BURP" evidence="2">
    <location>
        <begin position="103"/>
        <end position="312"/>
    </location>
</feature>
<dbReference type="EMBL" id="JBBPBK010000012">
    <property type="protein sequence ID" value="KAK9273571.1"/>
    <property type="molecule type" value="Genomic_DNA"/>
</dbReference>
<dbReference type="PROSITE" id="PS51277">
    <property type="entry name" value="BURP"/>
    <property type="match status" value="1"/>
</dbReference>
<evidence type="ECO:0000313" key="4">
    <source>
        <dbReference type="Proteomes" id="UP001415857"/>
    </source>
</evidence>
<organism evidence="3 4">
    <name type="scientific">Liquidambar formosana</name>
    <name type="common">Formosan gum</name>
    <dbReference type="NCBI Taxonomy" id="63359"/>
    <lineage>
        <taxon>Eukaryota</taxon>
        <taxon>Viridiplantae</taxon>
        <taxon>Streptophyta</taxon>
        <taxon>Embryophyta</taxon>
        <taxon>Tracheophyta</taxon>
        <taxon>Spermatophyta</taxon>
        <taxon>Magnoliopsida</taxon>
        <taxon>eudicotyledons</taxon>
        <taxon>Gunneridae</taxon>
        <taxon>Pentapetalae</taxon>
        <taxon>Saxifragales</taxon>
        <taxon>Altingiaceae</taxon>
        <taxon>Liquidambar</taxon>
    </lineage>
</organism>
<dbReference type="PANTHER" id="PTHR31236:SF2">
    <property type="entry name" value="BURP DOMAIN PROTEIN RD22"/>
    <property type="match status" value="1"/>
</dbReference>
<comment type="caution">
    <text evidence="3">The sequence shown here is derived from an EMBL/GenBank/DDBJ whole genome shotgun (WGS) entry which is preliminary data.</text>
</comment>
<evidence type="ECO:0000313" key="3">
    <source>
        <dbReference type="EMBL" id="KAK9273571.1"/>
    </source>
</evidence>
<feature type="chain" id="PRO_5042858697" description="BURP domain-containing protein" evidence="1">
    <location>
        <begin position="25"/>
        <end position="312"/>
    </location>
</feature>
<accession>A0AAP0RA69</accession>
<reference evidence="3 4" key="1">
    <citation type="journal article" date="2024" name="Plant J.">
        <title>Genome sequences and population genomics reveal climatic adaptation and genomic divergence between two closely related sweetgum species.</title>
        <authorList>
            <person name="Xu W.Q."/>
            <person name="Ren C.Q."/>
            <person name="Zhang X.Y."/>
            <person name="Comes H.P."/>
            <person name="Liu X.H."/>
            <person name="Li Y.G."/>
            <person name="Kettle C.J."/>
            <person name="Jalonen R."/>
            <person name="Gaisberger H."/>
            <person name="Ma Y.Z."/>
            <person name="Qiu Y.X."/>
        </authorList>
    </citation>
    <scope>NUCLEOTIDE SEQUENCE [LARGE SCALE GENOMIC DNA]</scope>
    <source>
        <strain evidence="3">Hangzhou</strain>
    </source>
</reference>
<dbReference type="Proteomes" id="UP001415857">
    <property type="component" value="Unassembled WGS sequence"/>
</dbReference>
<dbReference type="InterPro" id="IPR044816">
    <property type="entry name" value="BURP"/>
</dbReference>